<keyword evidence="3" id="KW-0808">Transferase</keyword>
<evidence type="ECO:0000256" key="1">
    <source>
        <dbReference type="ARBA" id="ARBA00022741"/>
    </source>
</evidence>
<dbReference type="GO" id="GO:0005524">
    <property type="term" value="F:ATP binding"/>
    <property type="evidence" value="ECO:0007669"/>
    <property type="project" value="UniProtKB-UniRule"/>
</dbReference>
<keyword evidence="3" id="KW-0963">Cytoplasm</keyword>
<keyword evidence="6" id="KW-1185">Reference proteome</keyword>
<dbReference type="PROSITE" id="PS51219">
    <property type="entry name" value="DPCK"/>
    <property type="match status" value="1"/>
</dbReference>
<reference evidence="5 6" key="1">
    <citation type="journal article" date="2017" name="BMC Genomics">
        <title>Comparative genomic and phylogenomic analyses of the Bifidobacteriaceae family.</title>
        <authorList>
            <person name="Lugli G.A."/>
            <person name="Milani C."/>
            <person name="Turroni F."/>
            <person name="Duranti S."/>
            <person name="Mancabelli L."/>
            <person name="Mangifesta M."/>
            <person name="Ferrario C."/>
            <person name="Modesto M."/>
            <person name="Mattarelli P."/>
            <person name="Jiri K."/>
            <person name="van Sinderen D."/>
            <person name="Ventura M."/>
        </authorList>
    </citation>
    <scope>NUCLEOTIDE SEQUENCE [LARGE SCALE GENOMIC DNA]</scope>
    <source>
        <strain evidence="5 6">DSM 22924</strain>
    </source>
</reference>
<evidence type="ECO:0000256" key="3">
    <source>
        <dbReference type="HAMAP-Rule" id="MF_00376"/>
    </source>
</evidence>
<organism evidence="5 6">
    <name type="scientific">Bombiscardovia coagulans</name>
    <dbReference type="NCBI Taxonomy" id="686666"/>
    <lineage>
        <taxon>Bacteria</taxon>
        <taxon>Bacillati</taxon>
        <taxon>Actinomycetota</taxon>
        <taxon>Actinomycetes</taxon>
        <taxon>Bifidobacteriales</taxon>
        <taxon>Bifidobacteriaceae</taxon>
        <taxon>Bombiscardovia</taxon>
    </lineage>
</organism>
<dbReference type="PANTHER" id="PTHR10695:SF46">
    <property type="entry name" value="BIFUNCTIONAL COENZYME A SYNTHASE-RELATED"/>
    <property type="match status" value="1"/>
</dbReference>
<dbReference type="NCBIfam" id="TIGR00152">
    <property type="entry name" value="dephospho-CoA kinase"/>
    <property type="match status" value="1"/>
</dbReference>
<evidence type="ECO:0000256" key="4">
    <source>
        <dbReference type="NCBIfam" id="TIGR00152"/>
    </source>
</evidence>
<accession>A0A261ET26</accession>
<sequence length="212" mass="23643">MLRVGLTGGIAAGKTTVARHLATLGAQIIDYDQIAHQLMSPTGVAVTQIQNAFGPHATDSTGGINRKWLSEEVFTDTSQRLKLNTIMHPLVYQVAAQMDESWTHSNKVVVHDIPLLADVYDTIPFHFAHILTVEAPTDIRISRMVNERHITRKQAVDRIASQAPRVRRECLSDVLIDSSVSIEQMFDNVDMIYNSLSQEAVQTHKEAMRTSK</sequence>
<comment type="pathway">
    <text evidence="3">Cofactor biosynthesis; coenzyme A biosynthesis; CoA from (R)-pantothenate: step 5/5.</text>
</comment>
<dbReference type="Gene3D" id="3.40.50.300">
    <property type="entry name" value="P-loop containing nucleotide triphosphate hydrolases"/>
    <property type="match status" value="1"/>
</dbReference>
<dbReference type="PANTHER" id="PTHR10695">
    <property type="entry name" value="DEPHOSPHO-COA KINASE-RELATED"/>
    <property type="match status" value="1"/>
</dbReference>
<name>A0A261ET26_9BIFI</name>
<dbReference type="UniPathway" id="UPA00241">
    <property type="reaction ID" value="UER00356"/>
</dbReference>
<comment type="caution">
    <text evidence="5">The sequence shown here is derived from an EMBL/GenBank/DDBJ whole genome shotgun (WGS) entry which is preliminary data.</text>
</comment>
<feature type="binding site" evidence="3">
    <location>
        <begin position="11"/>
        <end position="16"/>
    </location>
    <ligand>
        <name>ATP</name>
        <dbReference type="ChEBI" id="CHEBI:30616"/>
    </ligand>
</feature>
<comment type="catalytic activity">
    <reaction evidence="3">
        <text>3'-dephospho-CoA + ATP = ADP + CoA + H(+)</text>
        <dbReference type="Rhea" id="RHEA:18245"/>
        <dbReference type="ChEBI" id="CHEBI:15378"/>
        <dbReference type="ChEBI" id="CHEBI:30616"/>
        <dbReference type="ChEBI" id="CHEBI:57287"/>
        <dbReference type="ChEBI" id="CHEBI:57328"/>
        <dbReference type="ChEBI" id="CHEBI:456216"/>
        <dbReference type="EC" id="2.7.1.24"/>
    </reaction>
</comment>
<dbReference type="OrthoDB" id="9812943at2"/>
<protein>
    <recommendedName>
        <fullName evidence="3 4">Dephospho-CoA kinase</fullName>
        <ecNumber evidence="3 4">2.7.1.24</ecNumber>
    </recommendedName>
    <alternativeName>
        <fullName evidence="3">Dephosphocoenzyme A kinase</fullName>
    </alternativeName>
</protein>
<dbReference type="Proteomes" id="UP000216004">
    <property type="component" value="Unassembled WGS sequence"/>
</dbReference>
<dbReference type="CDD" id="cd02022">
    <property type="entry name" value="DPCK"/>
    <property type="match status" value="1"/>
</dbReference>
<dbReference type="GO" id="GO:0015937">
    <property type="term" value="P:coenzyme A biosynthetic process"/>
    <property type="evidence" value="ECO:0007669"/>
    <property type="project" value="UniProtKB-UniRule"/>
</dbReference>
<evidence type="ECO:0000313" key="6">
    <source>
        <dbReference type="Proteomes" id="UP000216004"/>
    </source>
</evidence>
<dbReference type="GO" id="GO:0005737">
    <property type="term" value="C:cytoplasm"/>
    <property type="evidence" value="ECO:0007669"/>
    <property type="project" value="UniProtKB-SubCell"/>
</dbReference>
<gene>
    <name evidence="3" type="primary">coaE</name>
    <name evidence="5" type="ORF">BOCO_0525</name>
</gene>
<keyword evidence="3" id="KW-0173">Coenzyme A biosynthesis</keyword>
<comment type="subcellular location">
    <subcellularLocation>
        <location evidence="3">Cytoplasm</location>
    </subcellularLocation>
</comment>
<evidence type="ECO:0000313" key="5">
    <source>
        <dbReference type="EMBL" id="OZG50008.1"/>
    </source>
</evidence>
<dbReference type="EMBL" id="MWWS01000004">
    <property type="protein sequence ID" value="OZG50008.1"/>
    <property type="molecule type" value="Genomic_DNA"/>
</dbReference>
<dbReference type="AlphaFoldDB" id="A0A261ET26"/>
<dbReference type="InterPro" id="IPR027417">
    <property type="entry name" value="P-loop_NTPase"/>
</dbReference>
<keyword evidence="1 3" id="KW-0547">Nucleotide-binding</keyword>
<dbReference type="Pfam" id="PF01121">
    <property type="entry name" value="CoaE"/>
    <property type="match status" value="1"/>
</dbReference>
<dbReference type="GO" id="GO:0004140">
    <property type="term" value="F:dephospho-CoA kinase activity"/>
    <property type="evidence" value="ECO:0007669"/>
    <property type="project" value="UniProtKB-UniRule"/>
</dbReference>
<keyword evidence="3 5" id="KW-0418">Kinase</keyword>
<comment type="function">
    <text evidence="3">Catalyzes the phosphorylation of the 3'-hydroxyl group of dephosphocoenzyme A to form coenzyme A.</text>
</comment>
<keyword evidence="2 3" id="KW-0067">ATP-binding</keyword>
<dbReference type="InterPro" id="IPR001977">
    <property type="entry name" value="Depp_CoAkinase"/>
</dbReference>
<proteinExistence type="inferred from homology"/>
<dbReference type="RefSeq" id="WP_094722549.1">
    <property type="nucleotide sequence ID" value="NZ_MWWS01000004.1"/>
</dbReference>
<dbReference type="HAMAP" id="MF_00376">
    <property type="entry name" value="Dephospho_CoA_kinase"/>
    <property type="match status" value="1"/>
</dbReference>
<evidence type="ECO:0000256" key="2">
    <source>
        <dbReference type="ARBA" id="ARBA00022840"/>
    </source>
</evidence>
<comment type="similarity">
    <text evidence="3">Belongs to the CoaE family.</text>
</comment>
<dbReference type="EC" id="2.7.1.24" evidence="3 4"/>
<dbReference type="SUPFAM" id="SSF52540">
    <property type="entry name" value="P-loop containing nucleoside triphosphate hydrolases"/>
    <property type="match status" value="1"/>
</dbReference>